<feature type="domain" description="AMP-dependent synthetase/ligase" evidence="1">
    <location>
        <begin position="25"/>
        <end position="367"/>
    </location>
</feature>
<evidence type="ECO:0000259" key="2">
    <source>
        <dbReference type="Pfam" id="PF13193"/>
    </source>
</evidence>
<dbReference type="AlphaFoldDB" id="A0AAU7R4E9"/>
<dbReference type="InterPro" id="IPR042099">
    <property type="entry name" value="ANL_N_sf"/>
</dbReference>
<dbReference type="InterPro" id="IPR045851">
    <property type="entry name" value="AMP-bd_C_sf"/>
</dbReference>
<accession>A0AAU7R4E9</accession>
<dbReference type="PROSITE" id="PS00455">
    <property type="entry name" value="AMP_BINDING"/>
    <property type="match status" value="1"/>
</dbReference>
<gene>
    <name evidence="3" type="ORF">ABIH81_04955</name>
</gene>
<evidence type="ECO:0000259" key="1">
    <source>
        <dbReference type="Pfam" id="PF00501"/>
    </source>
</evidence>
<dbReference type="SUPFAM" id="SSF56801">
    <property type="entry name" value="Acetyl-CoA synthetase-like"/>
    <property type="match status" value="1"/>
</dbReference>
<dbReference type="RefSeq" id="WP_349879221.1">
    <property type="nucleotide sequence ID" value="NZ_CP157974.1"/>
</dbReference>
<dbReference type="Gene3D" id="3.30.300.30">
    <property type="match status" value="1"/>
</dbReference>
<dbReference type="Gene3D" id="3.40.50.12780">
    <property type="entry name" value="N-terminal domain of ligase-like"/>
    <property type="match status" value="1"/>
</dbReference>
<organism evidence="3">
    <name type="scientific">Micromonospora sp. HUAS YX12</name>
    <dbReference type="NCBI Taxonomy" id="3156396"/>
    <lineage>
        <taxon>Bacteria</taxon>
        <taxon>Bacillati</taxon>
        <taxon>Actinomycetota</taxon>
        <taxon>Actinomycetes</taxon>
        <taxon>Micromonosporales</taxon>
        <taxon>Micromonosporaceae</taxon>
        <taxon>Micromonospora</taxon>
    </lineage>
</organism>
<dbReference type="Pfam" id="PF00501">
    <property type="entry name" value="AMP-binding"/>
    <property type="match status" value="1"/>
</dbReference>
<name>A0AAU7R4E9_9ACTN</name>
<reference evidence="3" key="1">
    <citation type="submission" date="2024-06" db="EMBL/GenBank/DDBJ databases">
        <title>Micromonospora sp. strain HUAS YX12 genome sequences.</title>
        <authorList>
            <person name="Mo P."/>
        </authorList>
    </citation>
    <scope>NUCLEOTIDE SEQUENCE</scope>
    <source>
        <strain evidence="3">HUAS YX12</strain>
    </source>
</reference>
<dbReference type="EMBL" id="CP157974">
    <property type="protein sequence ID" value="XBT82845.1"/>
    <property type="molecule type" value="Genomic_DNA"/>
</dbReference>
<dbReference type="GO" id="GO:0016878">
    <property type="term" value="F:acid-thiol ligase activity"/>
    <property type="evidence" value="ECO:0007669"/>
    <property type="project" value="UniProtKB-ARBA"/>
</dbReference>
<dbReference type="PANTHER" id="PTHR43767">
    <property type="entry name" value="LONG-CHAIN-FATTY-ACID--COA LIGASE"/>
    <property type="match status" value="1"/>
</dbReference>
<dbReference type="InterPro" id="IPR050237">
    <property type="entry name" value="ATP-dep_AMP-bd_enzyme"/>
</dbReference>
<dbReference type="InterPro" id="IPR020845">
    <property type="entry name" value="AMP-binding_CS"/>
</dbReference>
<dbReference type="Pfam" id="PF13193">
    <property type="entry name" value="AMP-binding_C"/>
    <property type="match status" value="1"/>
</dbReference>
<protein>
    <submittedName>
        <fullName evidence="3">AMP-binding protein</fullName>
    </submittedName>
</protein>
<feature type="domain" description="AMP-binding enzyme C-terminal" evidence="2">
    <location>
        <begin position="428"/>
        <end position="503"/>
    </location>
</feature>
<dbReference type="InterPro" id="IPR000873">
    <property type="entry name" value="AMP-dep_synth/lig_dom"/>
</dbReference>
<proteinExistence type="predicted"/>
<dbReference type="PANTHER" id="PTHR43767:SF1">
    <property type="entry name" value="NONRIBOSOMAL PEPTIDE SYNTHASE PES1 (EUROFUNG)-RELATED"/>
    <property type="match status" value="1"/>
</dbReference>
<evidence type="ECO:0000313" key="3">
    <source>
        <dbReference type="EMBL" id="XBT82845.1"/>
    </source>
</evidence>
<dbReference type="InterPro" id="IPR025110">
    <property type="entry name" value="AMP-bd_C"/>
</dbReference>
<sequence length="522" mass="55644">MPNLALPLTVPELVAQRAGGPGAASAAVIQGDRRVTYRELAEIAEHHASLLRNHGVKIGDRVAIFARNSMEAIAWYFGALQCDAVAVLVNDSLRSRQVSHILRHSGARVLVTTKRLRSLMDDSDLGGVLPVDIGSGHPLPGTTETGTTSDDAADAPADLAGLIYTSGSTGAPKGVMVTHGNLLAGARIVAQYLDLGPQDRTLSVLPWSFDAGLNQVLATFWAGGSVIIGGSPYPPDVCRQLVAHEATGLAGVPPFWEALVGRPSLFLSLDLPQLRYVTNTGGALRPATIRRIRAAHPGTAVYLMYGLTEAFRSTYLPPHLVDLRPDSIGKAIPECQVMVLDKDGQPCPPGHVGELVHRGPTVAAGYWNDPVATAAVFRPWPPGADRPAGERVVYSGDYVRHDEQGLIYYVGRRDEQFKSRGYRVNPTEIEGALTASEAITAAIVFPLPAGDGERTIVAAIVPATPGSCDERHVLEHCSATMPAYQIPSRIVILDDVPRTSSGKIDRTAIRARIAAEEAVPRD</sequence>